<dbReference type="Gene3D" id="1.10.540.10">
    <property type="entry name" value="Acyl-CoA dehydrogenase/oxidase, N-terminal domain"/>
    <property type="match status" value="1"/>
</dbReference>
<proteinExistence type="predicted"/>
<dbReference type="Proteomes" id="UP000588112">
    <property type="component" value="Unassembled WGS sequence"/>
</dbReference>
<dbReference type="InterPro" id="IPR013786">
    <property type="entry name" value="AcylCoA_DH/ox_N"/>
</dbReference>
<keyword evidence="1" id="KW-0560">Oxidoreductase</keyword>
<dbReference type="InterPro" id="IPR013107">
    <property type="entry name" value="Acyl-CoA_DH_C"/>
</dbReference>
<evidence type="ECO:0000313" key="5">
    <source>
        <dbReference type="EMBL" id="MBB5629575.1"/>
    </source>
</evidence>
<evidence type="ECO:0000256" key="1">
    <source>
        <dbReference type="ARBA" id="ARBA00023002"/>
    </source>
</evidence>
<dbReference type="PANTHER" id="PTHR43884">
    <property type="entry name" value="ACYL-COA DEHYDROGENASE"/>
    <property type="match status" value="1"/>
</dbReference>
<dbReference type="Pfam" id="PF08028">
    <property type="entry name" value="Acyl-CoA_dh_2"/>
    <property type="match status" value="1"/>
</dbReference>
<dbReference type="SUPFAM" id="SSF56645">
    <property type="entry name" value="Acyl-CoA dehydrogenase NM domain-like"/>
    <property type="match status" value="1"/>
</dbReference>
<organism evidence="5 6">
    <name type="scientific">Sphaerisporangium krabiense</name>
    <dbReference type="NCBI Taxonomy" id="763782"/>
    <lineage>
        <taxon>Bacteria</taxon>
        <taxon>Bacillati</taxon>
        <taxon>Actinomycetota</taxon>
        <taxon>Actinomycetes</taxon>
        <taxon>Streptosporangiales</taxon>
        <taxon>Streptosporangiaceae</taxon>
        <taxon>Sphaerisporangium</taxon>
    </lineage>
</organism>
<dbReference type="GO" id="GO:0003995">
    <property type="term" value="F:acyl-CoA dehydrogenase activity"/>
    <property type="evidence" value="ECO:0007669"/>
    <property type="project" value="TreeGrafter"/>
</dbReference>
<dbReference type="InterPro" id="IPR037069">
    <property type="entry name" value="AcylCoA_DH/ox_N_sf"/>
</dbReference>
<keyword evidence="2" id="KW-1133">Transmembrane helix</keyword>
<evidence type="ECO:0000259" key="4">
    <source>
        <dbReference type="Pfam" id="PF08028"/>
    </source>
</evidence>
<dbReference type="Gene3D" id="1.20.140.10">
    <property type="entry name" value="Butyryl-CoA Dehydrogenase, subunit A, domain 3"/>
    <property type="match status" value="1"/>
</dbReference>
<dbReference type="EMBL" id="JACHBR010000001">
    <property type="protein sequence ID" value="MBB5629575.1"/>
    <property type="molecule type" value="Genomic_DNA"/>
</dbReference>
<dbReference type="AlphaFoldDB" id="A0A7W9DTM4"/>
<dbReference type="InterPro" id="IPR046373">
    <property type="entry name" value="Acyl-CoA_Oxase/DH_mid-dom_sf"/>
</dbReference>
<feature type="transmembrane region" description="Helical" evidence="2">
    <location>
        <begin position="229"/>
        <end position="249"/>
    </location>
</feature>
<dbReference type="GO" id="GO:0050660">
    <property type="term" value="F:flavin adenine dinucleotide binding"/>
    <property type="evidence" value="ECO:0007669"/>
    <property type="project" value="InterPro"/>
</dbReference>
<dbReference type="PIRSF" id="PIRSF016578">
    <property type="entry name" value="HsaA"/>
    <property type="match status" value="1"/>
</dbReference>
<feature type="domain" description="Acyl-CoA dehydrogenase/oxidase N-terminal" evidence="3">
    <location>
        <begin position="15"/>
        <end position="83"/>
    </location>
</feature>
<evidence type="ECO:0000313" key="6">
    <source>
        <dbReference type="Proteomes" id="UP000588112"/>
    </source>
</evidence>
<keyword evidence="2" id="KW-0472">Membrane</keyword>
<dbReference type="InterPro" id="IPR009100">
    <property type="entry name" value="AcylCoA_DH/oxidase_NM_dom_sf"/>
</dbReference>
<keyword evidence="2" id="KW-0812">Transmembrane</keyword>
<accession>A0A7W9DTM4</accession>
<dbReference type="SUPFAM" id="SSF47203">
    <property type="entry name" value="Acyl-CoA dehydrogenase C-terminal domain-like"/>
    <property type="match status" value="1"/>
</dbReference>
<feature type="domain" description="Acyl-CoA dehydrogenase C-terminal" evidence="4">
    <location>
        <begin position="247"/>
        <end position="365"/>
    </location>
</feature>
<dbReference type="InterPro" id="IPR036250">
    <property type="entry name" value="AcylCo_DH-like_C"/>
</dbReference>
<dbReference type="RefSeq" id="WP_184614748.1">
    <property type="nucleotide sequence ID" value="NZ_BOOS01000077.1"/>
</dbReference>
<sequence length="384" mass="41730">MSTHRSLLTDDLLDRFAKRTAAYDRDNAFFAEDYEELRELGYLRIAVPEELGGFGLTLSEVAREQSRLAYRSPATALAINMHIYWTGAAAGVRAAGDRSLDWLLEAAARDELFASGHGEPGNDLGLGHSNVRAEPLPDGGYRFYGRKIFTSLSPAWTWLGVHALDDSDPAGPKVVHAFVRREAPGHRTVETWDTLSLRPTRSDDTILEGVEAGPAHVSRVLPAGPPQDAFILGIFGWVLPLFGAIYAAIARRAYDLAVEAARERTSKELGGRTFAHHPFVQWNIAEAALRLEAIGAQLDQVTADWDAGADHGARWVPKLFAAKYNAVEGAKQVVDLAARVYGGGALFRAGELERIIRDVQAGPFHPPNASLVHDIVGKAALGVL</sequence>
<dbReference type="PANTHER" id="PTHR43884:SF25">
    <property type="entry name" value="ACYL-COA DEHYDROGENASE YDBM-RELATED"/>
    <property type="match status" value="1"/>
</dbReference>
<protein>
    <submittedName>
        <fullName evidence="5">Alkylation response protein AidB-like acyl-CoA dehydrogenase</fullName>
    </submittedName>
</protein>
<dbReference type="Pfam" id="PF02771">
    <property type="entry name" value="Acyl-CoA_dh_N"/>
    <property type="match status" value="1"/>
</dbReference>
<reference evidence="5 6" key="1">
    <citation type="submission" date="2020-08" db="EMBL/GenBank/DDBJ databases">
        <title>Sequencing the genomes of 1000 actinobacteria strains.</title>
        <authorList>
            <person name="Klenk H.-P."/>
        </authorList>
    </citation>
    <scope>NUCLEOTIDE SEQUENCE [LARGE SCALE GENOMIC DNA]</scope>
    <source>
        <strain evidence="5 6">DSM 45790</strain>
    </source>
</reference>
<comment type="caution">
    <text evidence="5">The sequence shown here is derived from an EMBL/GenBank/DDBJ whole genome shotgun (WGS) entry which is preliminary data.</text>
</comment>
<name>A0A7W9DTM4_9ACTN</name>
<dbReference type="Gene3D" id="2.40.110.10">
    <property type="entry name" value="Butyryl-CoA Dehydrogenase, subunit A, domain 2"/>
    <property type="match status" value="1"/>
</dbReference>
<gene>
    <name evidence="5" type="ORF">BJ981_005274</name>
</gene>
<evidence type="ECO:0000259" key="3">
    <source>
        <dbReference type="Pfam" id="PF02771"/>
    </source>
</evidence>
<evidence type="ECO:0000256" key="2">
    <source>
        <dbReference type="SAM" id="Phobius"/>
    </source>
</evidence>
<keyword evidence="6" id="KW-1185">Reference proteome</keyword>